<accession>K5D9C9</accession>
<proteinExistence type="predicted"/>
<organism evidence="1 2">
    <name type="scientific">Rhodopirellula baltica SH28</name>
    <dbReference type="NCBI Taxonomy" id="993517"/>
    <lineage>
        <taxon>Bacteria</taxon>
        <taxon>Pseudomonadati</taxon>
        <taxon>Planctomycetota</taxon>
        <taxon>Planctomycetia</taxon>
        <taxon>Pirellulales</taxon>
        <taxon>Pirellulaceae</taxon>
        <taxon>Rhodopirellula</taxon>
    </lineage>
</organism>
<evidence type="ECO:0000313" key="1">
    <source>
        <dbReference type="EMBL" id="EKK03337.1"/>
    </source>
</evidence>
<comment type="caution">
    <text evidence="1">The sequence shown here is derived from an EMBL/GenBank/DDBJ whole genome shotgun (WGS) entry which is preliminary data.</text>
</comment>
<reference evidence="1 2" key="1">
    <citation type="journal article" date="2013" name="Mar. Genomics">
        <title>Expression of sulfatases in Rhodopirellula baltica and the diversity of sulfatases in the genus Rhodopirellula.</title>
        <authorList>
            <person name="Wegner C.E."/>
            <person name="Richter-Heitmann T."/>
            <person name="Klindworth A."/>
            <person name="Klockow C."/>
            <person name="Richter M."/>
            <person name="Achstetter T."/>
            <person name="Glockner F.O."/>
            <person name="Harder J."/>
        </authorList>
    </citation>
    <scope>NUCLEOTIDE SEQUENCE [LARGE SCALE GENOMIC DNA]</scope>
    <source>
        <strain evidence="1 2">SH28</strain>
    </source>
</reference>
<name>K5D9C9_RHOBT</name>
<sequence>MDPSQFSLSDRIAIANDNYGRDFGWHVLSGLGEPLAALTDHHDVDMFWSSYVVTPLDGHTSTLTEGFWNHDCHRLRNIKYPKYVVETFGHFDPQTTRATIRAGYIHVSFTWFDRVRSPWWFFRCWLKVLVYPAKNWCW</sequence>
<protein>
    <submittedName>
        <fullName evidence="1">Uncharacterized protein</fullName>
    </submittedName>
</protein>
<dbReference type="EMBL" id="AMCW01000032">
    <property type="protein sequence ID" value="EKK03337.1"/>
    <property type="molecule type" value="Genomic_DNA"/>
</dbReference>
<evidence type="ECO:0000313" key="2">
    <source>
        <dbReference type="Proteomes" id="UP000007993"/>
    </source>
</evidence>
<dbReference type="PATRIC" id="fig|993517.3.peg.1523"/>
<dbReference type="AlphaFoldDB" id="K5D9C9"/>
<dbReference type="Proteomes" id="UP000007993">
    <property type="component" value="Unassembled WGS sequence"/>
</dbReference>
<gene>
    <name evidence="1" type="ORF">RBSH_01396</name>
</gene>